<dbReference type="AlphaFoldDB" id="A0A8J7IC43"/>
<name>A0A8J7IC43_9RHOB</name>
<protein>
    <submittedName>
        <fullName evidence="1">GNAT family N-acetyltransferase</fullName>
    </submittedName>
</protein>
<dbReference type="RefSeq" id="WP_228847224.1">
    <property type="nucleotide sequence ID" value="NZ_JADCKQ010000001.1"/>
</dbReference>
<dbReference type="InterPro" id="IPR016181">
    <property type="entry name" value="Acyl_CoA_acyltransferase"/>
</dbReference>
<evidence type="ECO:0000313" key="1">
    <source>
        <dbReference type="EMBL" id="MBI1492284.1"/>
    </source>
</evidence>
<comment type="caution">
    <text evidence="1">The sequence shown here is derived from an EMBL/GenBank/DDBJ whole genome shotgun (WGS) entry which is preliminary data.</text>
</comment>
<organism evidence="1 2">
    <name type="scientific">Halocynthiibacter styelae</name>
    <dbReference type="NCBI Taxonomy" id="2761955"/>
    <lineage>
        <taxon>Bacteria</taxon>
        <taxon>Pseudomonadati</taxon>
        <taxon>Pseudomonadota</taxon>
        <taxon>Alphaproteobacteria</taxon>
        <taxon>Rhodobacterales</taxon>
        <taxon>Paracoccaceae</taxon>
        <taxon>Halocynthiibacter</taxon>
    </lineage>
</organism>
<dbReference type="Proteomes" id="UP000640583">
    <property type="component" value="Unassembled WGS sequence"/>
</dbReference>
<proteinExistence type="predicted"/>
<sequence>MMYIEENGISYRRLTDVAPQDILDHMTDPKVAEHMPLLKTIWNLSTVRHFVAAKEARWTDDGIGHVGIYHKGKYIGWGGFQKEGSDWDFGMVLKTETRGIGPRICKTALKAAHAAGITAVTFLLPNSRKSTGALKRLGAEELKPVEYDGAQFRKFRVKTD</sequence>
<dbReference type="EMBL" id="JADCKQ010000001">
    <property type="protein sequence ID" value="MBI1492284.1"/>
    <property type="molecule type" value="Genomic_DNA"/>
</dbReference>
<gene>
    <name evidence="1" type="ORF">H1D41_01395</name>
</gene>
<evidence type="ECO:0000313" key="2">
    <source>
        <dbReference type="Proteomes" id="UP000640583"/>
    </source>
</evidence>
<dbReference type="Gene3D" id="3.40.630.30">
    <property type="match status" value="1"/>
</dbReference>
<dbReference type="SUPFAM" id="SSF55729">
    <property type="entry name" value="Acyl-CoA N-acyltransferases (Nat)"/>
    <property type="match status" value="1"/>
</dbReference>
<reference evidence="1" key="1">
    <citation type="submission" date="2020-10" db="EMBL/GenBank/DDBJ databases">
        <title>Paenihalocynthiibacter styelae gen. nov., sp. nov., isolated from stalked sea squirt Styela clava.</title>
        <authorList>
            <person name="Kim Y.-O."/>
            <person name="Yoon J.-H."/>
        </authorList>
    </citation>
    <scope>NUCLEOTIDE SEQUENCE</scope>
    <source>
        <strain evidence="1">MYP1-1</strain>
    </source>
</reference>
<accession>A0A8J7IC43</accession>
<keyword evidence="2" id="KW-1185">Reference proteome</keyword>